<dbReference type="InterPro" id="IPR006860">
    <property type="entry name" value="FecR"/>
</dbReference>
<keyword evidence="2" id="KW-0732">Signal</keyword>
<feature type="domain" description="FecR protein" evidence="3">
    <location>
        <begin position="60"/>
        <end position="150"/>
    </location>
</feature>
<sequence length="300" mass="31526">MNARTLLHTLRFGVALACLCALHGAQAGEAMLLPEGAVTLIRATSVFNVDAPIALQPGDLLATDAHASAQIEAADGTIVALGADTRIAIDSAPHGDALALLSGWIKVARPHTGAADSVSIDTPALGISLREGAAVLHASRDMTALFIEAGSMTLALPEHADVHRQLDGEHYAERATGKPLDVGTRPAPPFVAAMPLPFRDPLAPAATPAKAKLAAPAQGRPATYADIADWLVAPLSIRRGFVARFRPLAQSAPFRAQVRQNLRDLPEWRRVLCPPPAMPRRRALAPVSAPAQDQSTEVES</sequence>
<feature type="signal peptide" evidence="2">
    <location>
        <begin position="1"/>
        <end position="27"/>
    </location>
</feature>
<reference evidence="4 5" key="1">
    <citation type="submission" date="2016-01" db="EMBL/GenBank/DDBJ databases">
        <authorList>
            <person name="Peeters C."/>
        </authorList>
    </citation>
    <scope>NUCLEOTIDE SEQUENCE [LARGE SCALE GENOMIC DNA]</scope>
    <source>
        <strain evidence="4">LMG 29315</strain>
    </source>
</reference>
<accession>A0A658R3G8</accession>
<evidence type="ECO:0000259" key="3">
    <source>
        <dbReference type="Pfam" id="PF04773"/>
    </source>
</evidence>
<organism evidence="4 5">
    <name type="scientific">Caballeronia concitans</name>
    <dbReference type="NCBI Taxonomy" id="1777133"/>
    <lineage>
        <taxon>Bacteria</taxon>
        <taxon>Pseudomonadati</taxon>
        <taxon>Pseudomonadota</taxon>
        <taxon>Betaproteobacteria</taxon>
        <taxon>Burkholderiales</taxon>
        <taxon>Burkholderiaceae</taxon>
        <taxon>Caballeronia</taxon>
    </lineage>
</organism>
<feature type="region of interest" description="Disordered" evidence="1">
    <location>
        <begin position="278"/>
        <end position="300"/>
    </location>
</feature>
<name>A0A658R3G8_9BURK</name>
<evidence type="ECO:0000313" key="5">
    <source>
        <dbReference type="Proteomes" id="UP000198263"/>
    </source>
</evidence>
<evidence type="ECO:0000256" key="2">
    <source>
        <dbReference type="SAM" id="SignalP"/>
    </source>
</evidence>
<evidence type="ECO:0000256" key="1">
    <source>
        <dbReference type="SAM" id="MobiDB-lite"/>
    </source>
</evidence>
<dbReference type="AlphaFoldDB" id="A0A658R3G8"/>
<dbReference type="Pfam" id="PF04773">
    <property type="entry name" value="FecR"/>
    <property type="match status" value="1"/>
</dbReference>
<evidence type="ECO:0000313" key="4">
    <source>
        <dbReference type="EMBL" id="SAL46772.1"/>
    </source>
</evidence>
<gene>
    <name evidence="4" type="ORF">AWB72_04884</name>
</gene>
<dbReference type="Proteomes" id="UP000198263">
    <property type="component" value="Unassembled WGS sequence"/>
</dbReference>
<feature type="chain" id="PRO_5025009241" description="FecR protein domain-containing protein" evidence="2">
    <location>
        <begin position="28"/>
        <end position="300"/>
    </location>
</feature>
<keyword evidence="5" id="KW-1185">Reference proteome</keyword>
<dbReference type="OrthoDB" id="9109022at2"/>
<dbReference type="RefSeq" id="WP_040053453.1">
    <property type="nucleotide sequence ID" value="NZ_FCNV02000014.1"/>
</dbReference>
<comment type="caution">
    <text evidence="4">The sequence shown here is derived from an EMBL/GenBank/DDBJ whole genome shotgun (WGS) entry which is preliminary data.</text>
</comment>
<feature type="compositionally biased region" description="Polar residues" evidence="1">
    <location>
        <begin position="291"/>
        <end position="300"/>
    </location>
</feature>
<proteinExistence type="predicted"/>
<protein>
    <recommendedName>
        <fullName evidence="3">FecR protein domain-containing protein</fullName>
    </recommendedName>
</protein>
<dbReference type="EMBL" id="FCNV02000014">
    <property type="protein sequence ID" value="SAL46772.1"/>
    <property type="molecule type" value="Genomic_DNA"/>
</dbReference>